<evidence type="ECO:0000259" key="3">
    <source>
        <dbReference type="PROSITE" id="PS51762"/>
    </source>
</evidence>
<keyword evidence="2" id="KW-0812">Transmembrane</keyword>
<evidence type="ECO:0000256" key="1">
    <source>
        <dbReference type="ARBA" id="ARBA00006865"/>
    </source>
</evidence>
<keyword evidence="2" id="KW-1133">Transmembrane helix</keyword>
<comment type="caution">
    <text evidence="4">The sequence shown here is derived from an EMBL/GenBank/DDBJ whole genome shotgun (WGS) entry which is preliminary data.</text>
</comment>
<dbReference type="EMBL" id="MTYJ01000069">
    <property type="protein sequence ID" value="OQV16882.1"/>
    <property type="molecule type" value="Genomic_DNA"/>
</dbReference>
<sequence length="333" mass="37875">MSRKRRPCQKVTTNTVYGGWQMTPAEVRRSTAIKTRLCFVLFLIRYFILKCLFLTITSTSTELSEKTCSIRVIIDMPICGFLHLLAVCAGLAVATQTSPRLNYIEIFRDDFNGGYVDATRWNRANVASTVNEELQYYAPDEVWQADGLLNLRSQKRSHGGRDYTSGRIDTKDKFNFTYGDVEWRAKLPTGQGIWPALWLLRGECPVATPCPIQFWPPEIDVMEARGDKPHKVQSTLHFGVYPNNGYVTNFTTGPDYTADFHTYKVLWDPDQVVFYVDGEVALRVTDKRQIPAAEPMILIMNTAVGGLYSGNPDSTTPFPQNFVIDYVSVHRWQ</sequence>
<comment type="similarity">
    <text evidence="1">Belongs to the glycosyl hydrolase 16 family.</text>
</comment>
<keyword evidence="2" id="KW-0472">Membrane</keyword>
<dbReference type="InterPro" id="IPR050546">
    <property type="entry name" value="Glycosyl_Hydrlase_16"/>
</dbReference>
<dbReference type="SUPFAM" id="SSF49899">
    <property type="entry name" value="Concanavalin A-like lectins/glucanases"/>
    <property type="match status" value="1"/>
</dbReference>
<dbReference type="GO" id="GO:0004553">
    <property type="term" value="F:hydrolase activity, hydrolyzing O-glycosyl compounds"/>
    <property type="evidence" value="ECO:0007669"/>
    <property type="project" value="InterPro"/>
</dbReference>
<dbReference type="GO" id="GO:0005975">
    <property type="term" value="P:carbohydrate metabolic process"/>
    <property type="evidence" value="ECO:0007669"/>
    <property type="project" value="InterPro"/>
</dbReference>
<gene>
    <name evidence="4" type="ORF">BV898_09053</name>
</gene>
<protein>
    <submittedName>
        <fullName evidence="4">Glucan endo-1,3-beta-glucosidase A1</fullName>
    </submittedName>
</protein>
<dbReference type="AlphaFoldDB" id="A0A1W0WNY2"/>
<dbReference type="Gene3D" id="2.60.120.200">
    <property type="match status" value="1"/>
</dbReference>
<dbReference type="Pfam" id="PF00722">
    <property type="entry name" value="Glyco_hydro_16"/>
    <property type="match status" value="1"/>
</dbReference>
<dbReference type="PANTHER" id="PTHR10963:SF55">
    <property type="entry name" value="GLYCOSIDE HYDROLASE FAMILY 16 PROTEIN"/>
    <property type="match status" value="1"/>
</dbReference>
<feature type="transmembrane region" description="Helical" evidence="2">
    <location>
        <begin position="37"/>
        <end position="58"/>
    </location>
</feature>
<dbReference type="InterPro" id="IPR013320">
    <property type="entry name" value="ConA-like_dom_sf"/>
</dbReference>
<feature type="domain" description="GH16" evidence="3">
    <location>
        <begin position="91"/>
        <end position="333"/>
    </location>
</feature>
<dbReference type="CDD" id="cd08023">
    <property type="entry name" value="GH16_laminarinase_like"/>
    <property type="match status" value="1"/>
</dbReference>
<dbReference type="SMR" id="A0A1W0WNY2"/>
<evidence type="ECO:0000256" key="2">
    <source>
        <dbReference type="SAM" id="Phobius"/>
    </source>
</evidence>
<dbReference type="PANTHER" id="PTHR10963">
    <property type="entry name" value="GLYCOSYL HYDROLASE-RELATED"/>
    <property type="match status" value="1"/>
</dbReference>
<dbReference type="Proteomes" id="UP000192578">
    <property type="component" value="Unassembled WGS sequence"/>
</dbReference>
<reference evidence="5" key="1">
    <citation type="submission" date="2017-01" db="EMBL/GenBank/DDBJ databases">
        <title>Comparative genomics of anhydrobiosis in the tardigrade Hypsibius dujardini.</title>
        <authorList>
            <person name="Yoshida Y."/>
            <person name="Koutsovoulos G."/>
            <person name="Laetsch D."/>
            <person name="Stevens L."/>
            <person name="Kumar S."/>
            <person name="Horikawa D."/>
            <person name="Ishino K."/>
            <person name="Komine S."/>
            <person name="Tomita M."/>
            <person name="Blaxter M."/>
            <person name="Arakawa K."/>
        </authorList>
    </citation>
    <scope>NUCLEOTIDE SEQUENCE [LARGE SCALE GENOMIC DNA]</scope>
    <source>
        <strain evidence="5">Z151</strain>
    </source>
</reference>
<name>A0A1W0WNY2_HYPEX</name>
<organism evidence="4 5">
    <name type="scientific">Hypsibius exemplaris</name>
    <name type="common">Freshwater tardigrade</name>
    <dbReference type="NCBI Taxonomy" id="2072580"/>
    <lineage>
        <taxon>Eukaryota</taxon>
        <taxon>Metazoa</taxon>
        <taxon>Ecdysozoa</taxon>
        <taxon>Tardigrada</taxon>
        <taxon>Eutardigrada</taxon>
        <taxon>Parachela</taxon>
        <taxon>Hypsibioidea</taxon>
        <taxon>Hypsibiidae</taxon>
        <taxon>Hypsibius</taxon>
    </lineage>
</organism>
<evidence type="ECO:0000313" key="4">
    <source>
        <dbReference type="EMBL" id="OQV16882.1"/>
    </source>
</evidence>
<accession>A0A1W0WNY2</accession>
<dbReference type="InterPro" id="IPR000757">
    <property type="entry name" value="Beta-glucanase-like"/>
</dbReference>
<keyword evidence="5" id="KW-1185">Reference proteome</keyword>
<dbReference type="PROSITE" id="PS51762">
    <property type="entry name" value="GH16_2"/>
    <property type="match status" value="1"/>
</dbReference>
<feature type="transmembrane region" description="Helical" evidence="2">
    <location>
        <begin position="70"/>
        <end position="94"/>
    </location>
</feature>
<proteinExistence type="inferred from homology"/>
<evidence type="ECO:0000313" key="5">
    <source>
        <dbReference type="Proteomes" id="UP000192578"/>
    </source>
</evidence>
<dbReference type="OrthoDB" id="4781at2759"/>